<keyword evidence="2" id="KW-1185">Reference proteome</keyword>
<sequence>MPGGDRSQTNKGEKQENIISSISQFVDDHLTIFRNISTGLAIAGVVVISRSITLLTRFRTASEVPALFIEKHVVLRGRVHAVAEKDLKVEHVPIYVPLLSRFLDKRDGGVSPLAVRLAGVELTPQGKAWLEQHLNTAQMVWLKLISREDEALHCLVSVSRGQVRSLCVNEEVLRLGLARIVPVYGLQYDSRFQLQLHKRLLRAQVKAEQKRRGMWKEDSLWERTKLAVQENALVRLIGRIFKRM</sequence>
<evidence type="ECO:0000313" key="2">
    <source>
        <dbReference type="Proteomes" id="UP001157502"/>
    </source>
</evidence>
<name>A0ACC2FVV6_DALPE</name>
<dbReference type="EMBL" id="CM055748">
    <property type="protein sequence ID" value="KAJ7995375.1"/>
    <property type="molecule type" value="Genomic_DNA"/>
</dbReference>
<gene>
    <name evidence="1" type="ORF">DPEC_G00243910</name>
</gene>
<protein>
    <submittedName>
        <fullName evidence="1">Uncharacterized protein</fullName>
    </submittedName>
</protein>
<accession>A0ACC2FVV6</accession>
<comment type="caution">
    <text evidence="1">The sequence shown here is derived from an EMBL/GenBank/DDBJ whole genome shotgun (WGS) entry which is preliminary data.</text>
</comment>
<proteinExistence type="predicted"/>
<dbReference type="Proteomes" id="UP001157502">
    <property type="component" value="Chromosome 21"/>
</dbReference>
<organism evidence="1 2">
    <name type="scientific">Dallia pectoralis</name>
    <name type="common">Alaska blackfish</name>
    <dbReference type="NCBI Taxonomy" id="75939"/>
    <lineage>
        <taxon>Eukaryota</taxon>
        <taxon>Metazoa</taxon>
        <taxon>Chordata</taxon>
        <taxon>Craniata</taxon>
        <taxon>Vertebrata</taxon>
        <taxon>Euteleostomi</taxon>
        <taxon>Actinopterygii</taxon>
        <taxon>Neopterygii</taxon>
        <taxon>Teleostei</taxon>
        <taxon>Protacanthopterygii</taxon>
        <taxon>Esociformes</taxon>
        <taxon>Umbridae</taxon>
        <taxon>Dallia</taxon>
    </lineage>
</organism>
<evidence type="ECO:0000313" key="1">
    <source>
        <dbReference type="EMBL" id="KAJ7995375.1"/>
    </source>
</evidence>
<reference evidence="1" key="1">
    <citation type="submission" date="2021-05" db="EMBL/GenBank/DDBJ databases">
        <authorList>
            <person name="Pan Q."/>
            <person name="Jouanno E."/>
            <person name="Zahm M."/>
            <person name="Klopp C."/>
            <person name="Cabau C."/>
            <person name="Louis A."/>
            <person name="Berthelot C."/>
            <person name="Parey E."/>
            <person name="Roest Crollius H."/>
            <person name="Montfort J."/>
            <person name="Robinson-Rechavi M."/>
            <person name="Bouchez O."/>
            <person name="Lampietro C."/>
            <person name="Lopez Roques C."/>
            <person name="Donnadieu C."/>
            <person name="Postlethwait J."/>
            <person name="Bobe J."/>
            <person name="Dillon D."/>
            <person name="Chandos A."/>
            <person name="von Hippel F."/>
            <person name="Guiguen Y."/>
        </authorList>
    </citation>
    <scope>NUCLEOTIDE SEQUENCE</scope>
    <source>
        <strain evidence="1">YG-Jan2019</strain>
    </source>
</reference>